<proteinExistence type="predicted"/>
<evidence type="ECO:0000313" key="3">
    <source>
        <dbReference type="Proteomes" id="UP000189911"/>
    </source>
</evidence>
<accession>A0A1G4J4X1</accession>
<keyword evidence="3" id="KW-1185">Reference proteome</keyword>
<dbReference type="OrthoDB" id="4067660at2759"/>
<feature type="compositionally biased region" description="Basic and acidic residues" evidence="1">
    <location>
        <begin position="258"/>
        <end position="268"/>
    </location>
</feature>
<reference evidence="3" key="1">
    <citation type="submission" date="2016-03" db="EMBL/GenBank/DDBJ databases">
        <authorList>
            <person name="Devillers Hugo."/>
        </authorList>
    </citation>
    <scope>NUCLEOTIDE SEQUENCE [LARGE SCALE GENOMIC DNA]</scope>
</reference>
<dbReference type="Proteomes" id="UP000189911">
    <property type="component" value="Chromosome C"/>
</dbReference>
<feature type="region of interest" description="Disordered" evidence="1">
    <location>
        <begin position="235"/>
        <end position="280"/>
    </location>
</feature>
<dbReference type="EMBL" id="LT598446">
    <property type="protein sequence ID" value="SCU84841.1"/>
    <property type="molecule type" value="Genomic_DNA"/>
</dbReference>
<organism evidence="2 3">
    <name type="scientific">Lachancea nothofagi CBS 11611</name>
    <dbReference type="NCBI Taxonomy" id="1266666"/>
    <lineage>
        <taxon>Eukaryota</taxon>
        <taxon>Fungi</taxon>
        <taxon>Dikarya</taxon>
        <taxon>Ascomycota</taxon>
        <taxon>Saccharomycotina</taxon>
        <taxon>Saccharomycetes</taxon>
        <taxon>Saccharomycetales</taxon>
        <taxon>Saccharomycetaceae</taxon>
        <taxon>Lachancea</taxon>
    </lineage>
</organism>
<gene>
    <name evidence="2" type="ORF">LANO_0C02520G</name>
</gene>
<sequence length="358" mass="39855">MSEVKSAHQTTLEELLRDEKFVSQEHEQGSKGGTGRYQNCLNDFLKGDHKKCLEHMLESGLSTEELNTNSEVWKLFISACREADFKVLGISVVKLAKAAFASSDISQVEKVLATEPLHERMAGVLMFLECNLKVCKLDGAGSLMSAKLEQVTKNLILADCRVVDTLPEATQLRDLVLFYIFGVQAHNAPKRAPKSQYVALCEYVPELPKVLSNFAAEADHHTTLESEVRAKLGAVSEKTKAKQQQSLQHTSSRKSRSLPHDSTIERQKPGPAAAPSSNTIVADRKDASIHTAPMSLLARLQISVTKLWPQQLHKNFAPVAVLAIFLILKKTQRLRLLTKKLPTLFNRFWALLSFLMSI</sequence>
<evidence type="ECO:0000313" key="2">
    <source>
        <dbReference type="EMBL" id="SCU84841.1"/>
    </source>
</evidence>
<dbReference type="AlphaFoldDB" id="A0A1G4J4X1"/>
<evidence type="ECO:0000256" key="1">
    <source>
        <dbReference type="SAM" id="MobiDB-lite"/>
    </source>
</evidence>
<protein>
    <submittedName>
        <fullName evidence="2">LANO_0C02520g1_1</fullName>
    </submittedName>
</protein>
<name>A0A1G4J4X1_9SACH</name>